<dbReference type="AlphaFoldDB" id="A0A381TRM2"/>
<dbReference type="EMBL" id="UINC01005047">
    <property type="protein sequence ID" value="SVA18695.1"/>
    <property type="molecule type" value="Genomic_DNA"/>
</dbReference>
<accession>A0A381TRM2</accession>
<name>A0A381TRM2_9ZZZZ</name>
<feature type="compositionally biased region" description="Low complexity" evidence="1">
    <location>
        <begin position="23"/>
        <end position="34"/>
    </location>
</feature>
<evidence type="ECO:0000256" key="1">
    <source>
        <dbReference type="SAM" id="MobiDB-lite"/>
    </source>
</evidence>
<evidence type="ECO:0000313" key="2">
    <source>
        <dbReference type="EMBL" id="SVA18695.1"/>
    </source>
</evidence>
<protein>
    <submittedName>
        <fullName evidence="2">Uncharacterized protein</fullName>
    </submittedName>
</protein>
<organism evidence="2">
    <name type="scientific">marine metagenome</name>
    <dbReference type="NCBI Taxonomy" id="408172"/>
    <lineage>
        <taxon>unclassified sequences</taxon>
        <taxon>metagenomes</taxon>
        <taxon>ecological metagenomes</taxon>
    </lineage>
</organism>
<feature type="region of interest" description="Disordered" evidence="1">
    <location>
        <begin position="22"/>
        <end position="41"/>
    </location>
</feature>
<reference evidence="2" key="1">
    <citation type="submission" date="2018-05" db="EMBL/GenBank/DDBJ databases">
        <authorList>
            <person name="Lanie J.A."/>
            <person name="Ng W.-L."/>
            <person name="Kazmierczak K.M."/>
            <person name="Andrzejewski T.M."/>
            <person name="Davidsen T.M."/>
            <person name="Wayne K.J."/>
            <person name="Tettelin H."/>
            <person name="Glass J.I."/>
            <person name="Rusch D."/>
            <person name="Podicherti R."/>
            <person name="Tsui H.-C.T."/>
            <person name="Winkler M.E."/>
        </authorList>
    </citation>
    <scope>NUCLEOTIDE SEQUENCE</scope>
</reference>
<sequence length="41" mass="4496">MKNLFFFFLIPVIALIINSCANSSDSGSQSQVDQTLDQSTD</sequence>
<proteinExistence type="predicted"/>
<gene>
    <name evidence="2" type="ORF">METZ01_LOCUS71549</name>
</gene>
<feature type="non-terminal residue" evidence="2">
    <location>
        <position position="41"/>
    </location>
</feature>